<dbReference type="Proteomes" id="UP001236559">
    <property type="component" value="Unassembled WGS sequence"/>
</dbReference>
<name>A0ABU0AT03_9FIRM</name>
<feature type="signal peptide" evidence="1">
    <location>
        <begin position="1"/>
        <end position="24"/>
    </location>
</feature>
<keyword evidence="1" id="KW-0732">Signal</keyword>
<dbReference type="EMBL" id="JAUSTN010000002">
    <property type="protein sequence ID" value="MDQ0274407.1"/>
    <property type="molecule type" value="Genomic_DNA"/>
</dbReference>
<protein>
    <submittedName>
        <fullName evidence="3">DNA-binding antitoxin AbrB/MazE fold protein</fullName>
    </submittedName>
</protein>
<dbReference type="GO" id="GO:0003677">
    <property type="term" value="F:DNA binding"/>
    <property type="evidence" value="ECO:0007669"/>
    <property type="project" value="UniProtKB-KW"/>
</dbReference>
<keyword evidence="3" id="KW-0238">DNA-binding</keyword>
<comment type="caution">
    <text evidence="3">The sequence shown here is derived from an EMBL/GenBank/DDBJ whole genome shotgun (WGS) entry which is preliminary data.</text>
</comment>
<gene>
    <name evidence="3" type="ORF">J2S72_000415</name>
</gene>
<feature type="chain" id="PRO_5045999120" evidence="1">
    <location>
        <begin position="25"/>
        <end position="660"/>
    </location>
</feature>
<accession>A0ABU0AT03</accession>
<evidence type="ECO:0000313" key="4">
    <source>
        <dbReference type="Proteomes" id="UP001236559"/>
    </source>
</evidence>
<dbReference type="RefSeq" id="WP_023055203.1">
    <property type="nucleotide sequence ID" value="NZ_JAUSTN010000002.1"/>
</dbReference>
<sequence>MKNLKKIVACTLAAATLIPGAAFAKSFSDVKSNGPYGWAYDAIDVLSDRSIIAGYPDGKFKPDKEVYFLETCSLLKGIMNPSDTETKTALNKYKDLLNKLKVDDWAKEAVAVCLYRDVFSEDTLKIAHNNKMFDAKKIEVPYRKDIAVFYAKALKLKRDSDHSVLKHKDIGNLKDFTKDYLTSLVKANIFTATGSNGKFEGERGIRRSEMAIITKASYDYTAKQEVETISGKVLLASTVNDMNRVIIETSIKRYSFAYDANTKVTSNGKVLSTKDIKEGQTVKISYVQGNINGVEGLAKEIEITDIMEGFVGYVSDISSNGFTARYASNSTNVDYTKSESIPTTNIGSYYLETPANIYILGYKSNLGQIKAGDLIEYKTNSQGRVTDLYVTPRTGNVSGLIKSIGNVLPNSQIREFTLTLNDGRDYKFYAKVDSYGKNPLLDNKKVGDNFYAPTNFRYIGENLVNQNQGATVFGKITDFSIDNARNAGTLTIADYATNRSYSYNIVNNNAYWGMSDSKITSISGNNLRSGNVYAILTLKGNNIETMRFFDNSYDSRGYGIYKVTAFKGRDNLSSLYQKDLFTIINSQQIVSNTNLRTLDRETFEAQNINLRDGERGDFIVVVQENLNSYRPIYITPVMYLYGVSNNPYYSNGGGRILDIR</sequence>
<organism evidence="3 4">
    <name type="scientific">Peptoniphilus koenoeneniae</name>
    <dbReference type="NCBI Taxonomy" id="507751"/>
    <lineage>
        <taxon>Bacteria</taxon>
        <taxon>Bacillati</taxon>
        <taxon>Bacillota</taxon>
        <taxon>Tissierellia</taxon>
        <taxon>Tissierellales</taxon>
        <taxon>Peptoniphilaceae</taxon>
        <taxon>Peptoniphilus</taxon>
    </lineage>
</organism>
<evidence type="ECO:0000313" key="3">
    <source>
        <dbReference type="EMBL" id="MDQ0274407.1"/>
    </source>
</evidence>
<reference evidence="3 4" key="1">
    <citation type="submission" date="2023-07" db="EMBL/GenBank/DDBJ databases">
        <title>Genomic Encyclopedia of Type Strains, Phase IV (KMG-IV): sequencing the most valuable type-strain genomes for metagenomic binning, comparative biology and taxonomic classification.</title>
        <authorList>
            <person name="Goeker M."/>
        </authorList>
    </citation>
    <scope>NUCLEOTIDE SEQUENCE [LARGE SCALE GENOMIC DNA]</scope>
    <source>
        <strain evidence="3 4">DSM 22616</strain>
    </source>
</reference>
<dbReference type="PROSITE" id="PS51272">
    <property type="entry name" value="SLH"/>
    <property type="match status" value="1"/>
</dbReference>
<evidence type="ECO:0000256" key="1">
    <source>
        <dbReference type="SAM" id="SignalP"/>
    </source>
</evidence>
<evidence type="ECO:0000259" key="2">
    <source>
        <dbReference type="PROSITE" id="PS51272"/>
    </source>
</evidence>
<dbReference type="InterPro" id="IPR001119">
    <property type="entry name" value="SLH_dom"/>
</dbReference>
<keyword evidence="4" id="KW-1185">Reference proteome</keyword>
<dbReference type="Pfam" id="PF00395">
    <property type="entry name" value="SLH"/>
    <property type="match status" value="1"/>
</dbReference>
<feature type="domain" description="SLH" evidence="2">
    <location>
        <begin position="24"/>
        <end position="89"/>
    </location>
</feature>
<proteinExistence type="predicted"/>